<proteinExistence type="predicted"/>
<reference evidence="2" key="1">
    <citation type="journal article" date="2020" name="Nature">
        <title>Giant virus diversity and host interactions through global metagenomics.</title>
        <authorList>
            <person name="Schulz F."/>
            <person name="Roux S."/>
            <person name="Paez-Espino D."/>
            <person name="Jungbluth S."/>
            <person name="Walsh D.A."/>
            <person name="Denef V.J."/>
            <person name="McMahon K.D."/>
            <person name="Konstantinidis K.T."/>
            <person name="Eloe-Fadrosh E.A."/>
            <person name="Kyrpides N.C."/>
            <person name="Woyke T."/>
        </authorList>
    </citation>
    <scope>NUCLEOTIDE SEQUENCE</scope>
    <source>
        <strain evidence="2">GVMAG-M-3300023184-16</strain>
    </source>
</reference>
<sequence length="144" mass="16219">MYRSFWQIAPSKPVDPTMKSPEFSPNILTTFPEKSGSDVSAFTHDIPDYSEVIRPPDSSLRYRVPDGCGILSGAEDTEINRDMNRDDVPVGDIQSQPFAHGVSTEETIPREEIAKKNVQNQCIDLCYYQCCCCCYIDLCCNFFG</sequence>
<dbReference type="AlphaFoldDB" id="A0A6C0HUJ5"/>
<name>A0A6C0HUJ5_9ZZZZ</name>
<evidence type="ECO:0000313" key="2">
    <source>
        <dbReference type="EMBL" id="QHT84202.1"/>
    </source>
</evidence>
<dbReference type="EMBL" id="MN740016">
    <property type="protein sequence ID" value="QHT84202.1"/>
    <property type="molecule type" value="Genomic_DNA"/>
</dbReference>
<protein>
    <submittedName>
        <fullName evidence="2">Uncharacterized protein</fullName>
    </submittedName>
</protein>
<evidence type="ECO:0000256" key="1">
    <source>
        <dbReference type="SAM" id="MobiDB-lite"/>
    </source>
</evidence>
<accession>A0A6C0HUJ5</accession>
<organism evidence="2">
    <name type="scientific">viral metagenome</name>
    <dbReference type="NCBI Taxonomy" id="1070528"/>
    <lineage>
        <taxon>unclassified sequences</taxon>
        <taxon>metagenomes</taxon>
        <taxon>organismal metagenomes</taxon>
    </lineage>
</organism>
<feature type="region of interest" description="Disordered" evidence="1">
    <location>
        <begin position="82"/>
        <end position="104"/>
    </location>
</feature>